<evidence type="ECO:0000313" key="14">
    <source>
        <dbReference type="EMBL" id="OUS45836.1"/>
    </source>
</evidence>
<evidence type="ECO:0000313" key="15">
    <source>
        <dbReference type="Proteomes" id="UP000009170"/>
    </source>
</evidence>
<accession>A0A454Y344</accession>
<evidence type="ECO:0000259" key="11">
    <source>
        <dbReference type="SMART" id="SM00363"/>
    </source>
</evidence>
<reference evidence="13" key="2">
    <citation type="journal article" date="2014" name="BMC Genomics">
        <title>An improved genome of the model marine alga Ostreococcus tauri unfolds by assessing Illumina de novo assemblies.</title>
        <authorList>
            <person name="Blanc-Mathieu R."/>
            <person name="Verhelst B."/>
            <person name="Derelle E."/>
            <person name="Rombauts S."/>
            <person name="Bouget F.Y."/>
            <person name="Carre I."/>
            <person name="Chateau A."/>
            <person name="Eyre-Walker A."/>
            <person name="Grimsley N."/>
            <person name="Moreau H."/>
            <person name="Piegu B."/>
            <person name="Rivals E."/>
            <person name="Schackwitz W."/>
            <person name="Van de Peer Y."/>
            <person name="Piganeau G."/>
        </authorList>
    </citation>
    <scope>NUCLEOTIDE SEQUENCE</scope>
    <source>
        <strain evidence="13">RCC4221</strain>
    </source>
</reference>
<dbReference type="InterPro" id="IPR036986">
    <property type="entry name" value="S4_RNA-bd_sf"/>
</dbReference>
<dbReference type="GO" id="GO:0005840">
    <property type="term" value="C:ribosome"/>
    <property type="evidence" value="ECO:0007669"/>
    <property type="project" value="UniProtKB-KW"/>
</dbReference>
<keyword evidence="5 10" id="KW-0694">RNA-binding</keyword>
<dbReference type="SUPFAM" id="SSF55174">
    <property type="entry name" value="Alpha-L RNA-binding motif"/>
    <property type="match status" value="1"/>
</dbReference>
<feature type="domain" description="Small ribosomal subunit protein uS4 N-terminal" evidence="12">
    <location>
        <begin position="3"/>
        <end position="106"/>
    </location>
</feature>
<sequence>MRELRHHERKLLKKVDFLSWKSERGHREVATIRRYHLRDRDEFKRFNKLCGSVTKLTAALKKLDSRDGTRVEVTEALLKKLHDIGAIPSTKSLALCDRLSTSSFCRRRLATVLVRNRMCETLREATTFVEQGHVRVGANVVRDPGFVVTRDMEDYVTWVDTSKIKRKVAAYNDKLDDYDLLGE</sequence>
<evidence type="ECO:0000259" key="12">
    <source>
        <dbReference type="SMART" id="SM01390"/>
    </source>
</evidence>
<dbReference type="GO" id="GO:0006364">
    <property type="term" value="P:rRNA processing"/>
    <property type="evidence" value="ECO:0007669"/>
    <property type="project" value="TreeGrafter"/>
</dbReference>
<evidence type="ECO:0000256" key="9">
    <source>
        <dbReference type="ARBA" id="ARBA00072223"/>
    </source>
</evidence>
<accession>A0A1Y5I8L7</accession>
<evidence type="ECO:0000256" key="6">
    <source>
        <dbReference type="ARBA" id="ARBA00023242"/>
    </source>
</evidence>
<dbReference type="AlphaFoldDB" id="A0A096PBF3"/>
<comment type="similarity">
    <text evidence="2">Belongs to the universal ribosomal protein uS4 family.</text>
</comment>
<dbReference type="GO" id="GO:0032040">
    <property type="term" value="C:small-subunit processome"/>
    <property type="evidence" value="ECO:0007669"/>
    <property type="project" value="TreeGrafter"/>
</dbReference>
<evidence type="ECO:0000256" key="8">
    <source>
        <dbReference type="ARBA" id="ARBA00069727"/>
    </source>
</evidence>
<keyword evidence="13" id="KW-0689">Ribosomal protein</keyword>
<dbReference type="Gene3D" id="3.10.290.10">
    <property type="entry name" value="RNA-binding S4 domain"/>
    <property type="match status" value="1"/>
</dbReference>
<dbReference type="PANTHER" id="PTHR11831">
    <property type="entry name" value="30S 40S RIBOSOMAL PROTEIN"/>
    <property type="match status" value="1"/>
</dbReference>
<dbReference type="SMART" id="SM01390">
    <property type="entry name" value="Ribosomal_S4"/>
    <property type="match status" value="1"/>
</dbReference>
<dbReference type="InParanoid" id="A0A096PBF3"/>
<dbReference type="GO" id="GO:0034457">
    <property type="term" value="C:Mpp10 complex"/>
    <property type="evidence" value="ECO:0007669"/>
    <property type="project" value="TreeGrafter"/>
</dbReference>
<dbReference type="PANTHER" id="PTHR11831:SF1">
    <property type="entry name" value="U3 SMALL NUCLEOLAR RIBONUCLEOPROTEIN PROTEIN IMP3"/>
    <property type="match status" value="1"/>
</dbReference>
<dbReference type="Pfam" id="PF01479">
    <property type="entry name" value="S4"/>
    <property type="match status" value="1"/>
</dbReference>
<dbReference type="InterPro" id="IPR002942">
    <property type="entry name" value="S4_RNA-bd"/>
</dbReference>
<reference evidence="13 15" key="1">
    <citation type="journal article" date="2006" name="Proc. Natl. Acad. Sci. U.S.A.">
        <title>Genome analysis of the smallest free-living eukaryote Ostreococcus tauri unveils many unique features.</title>
        <authorList>
            <person name="Derelle E."/>
            <person name="Ferraz C."/>
            <person name="Rombauts S."/>
            <person name="Rouze P."/>
            <person name="Worden A.Z."/>
            <person name="Robbens S."/>
            <person name="Partensky F."/>
            <person name="Degroeve S."/>
            <person name="Echeynie S."/>
            <person name="Cooke R."/>
            <person name="Saeys Y."/>
            <person name="Wuyts J."/>
            <person name="Jabbari K."/>
            <person name="Bowler C."/>
            <person name="Panaud O."/>
            <person name="Piegu B."/>
            <person name="Ball S.G."/>
            <person name="Ral J.-P."/>
            <person name="Bouget F.-Y."/>
            <person name="Piganeau G."/>
            <person name="De Baets B."/>
            <person name="Picard A."/>
            <person name="Delseny M."/>
            <person name="Demaille J."/>
            <person name="Van de Peer Y."/>
            <person name="Moreau H."/>
        </authorList>
    </citation>
    <scope>NUCLEOTIDE SEQUENCE [LARGE SCALE GENOMIC DNA]</scope>
    <source>
        <strain evidence="13 15">OTTH0595</strain>
    </source>
</reference>
<evidence type="ECO:0000256" key="5">
    <source>
        <dbReference type="ARBA" id="ARBA00022884"/>
    </source>
</evidence>
<dbReference type="EMBL" id="KZ155785">
    <property type="protein sequence ID" value="OUS45836.1"/>
    <property type="molecule type" value="Genomic_DNA"/>
</dbReference>
<dbReference type="PROSITE" id="PS50889">
    <property type="entry name" value="S4"/>
    <property type="match status" value="1"/>
</dbReference>
<dbReference type="GO" id="GO:0042274">
    <property type="term" value="P:ribosomal small subunit biogenesis"/>
    <property type="evidence" value="ECO:0007669"/>
    <property type="project" value="TreeGrafter"/>
</dbReference>
<comment type="subcellular location">
    <subcellularLocation>
        <location evidence="1">Nucleus</location>
        <location evidence="1">Nucleolus</location>
    </subcellularLocation>
</comment>
<keyword evidence="15" id="KW-1185">Reference proteome</keyword>
<evidence type="ECO:0000256" key="3">
    <source>
        <dbReference type="ARBA" id="ARBA00022517"/>
    </source>
</evidence>
<keyword evidence="7" id="KW-0687">Ribonucleoprotein</keyword>
<dbReference type="InterPro" id="IPR022801">
    <property type="entry name" value="Ribosomal_uS4"/>
</dbReference>
<dbReference type="SMART" id="SM00363">
    <property type="entry name" value="S4"/>
    <property type="match status" value="1"/>
</dbReference>
<dbReference type="STRING" id="70448.A0A096PBF3"/>
<dbReference type="GO" id="GO:0019843">
    <property type="term" value="F:rRNA binding"/>
    <property type="evidence" value="ECO:0007669"/>
    <property type="project" value="UniProtKB-KW"/>
</dbReference>
<name>A0A096PBF3_OSTTA</name>
<evidence type="ECO:0000256" key="4">
    <source>
        <dbReference type="ARBA" id="ARBA00022730"/>
    </source>
</evidence>
<dbReference type="InterPro" id="IPR001912">
    <property type="entry name" value="Ribosomal_uS4_N"/>
</dbReference>
<organism evidence="13 15">
    <name type="scientific">Ostreococcus tauri</name>
    <name type="common">Marine green alga</name>
    <dbReference type="NCBI Taxonomy" id="70448"/>
    <lineage>
        <taxon>Eukaryota</taxon>
        <taxon>Viridiplantae</taxon>
        <taxon>Chlorophyta</taxon>
        <taxon>Mamiellophyceae</taxon>
        <taxon>Mamiellales</taxon>
        <taxon>Bathycoccaceae</taxon>
        <taxon>Ostreococcus</taxon>
    </lineage>
</organism>
<dbReference type="Proteomes" id="UP000195557">
    <property type="component" value="Unassembled WGS sequence"/>
</dbReference>
<protein>
    <recommendedName>
        <fullName evidence="8">U3 small nucleolar ribonucleoprotein protein IMP3</fullName>
    </recommendedName>
    <alternativeName>
        <fullName evidence="9">U3 small nucleolar ribonucleoprotein protein imp3</fullName>
    </alternativeName>
</protein>
<dbReference type="Proteomes" id="UP000009170">
    <property type="component" value="Unassembled WGS sequence"/>
</dbReference>
<dbReference type="GO" id="GO:0030515">
    <property type="term" value="F:snoRNA binding"/>
    <property type="evidence" value="ECO:0007669"/>
    <property type="project" value="TreeGrafter"/>
</dbReference>
<keyword evidence="4" id="KW-0699">rRNA-binding</keyword>
<evidence type="ECO:0000256" key="2">
    <source>
        <dbReference type="ARBA" id="ARBA00007465"/>
    </source>
</evidence>
<dbReference type="EMBL" id="CAID01000014">
    <property type="protein sequence ID" value="CEG01992.1"/>
    <property type="molecule type" value="Genomic_DNA"/>
</dbReference>
<dbReference type="CDD" id="cd00165">
    <property type="entry name" value="S4"/>
    <property type="match status" value="1"/>
</dbReference>
<evidence type="ECO:0000313" key="13">
    <source>
        <dbReference type="EMBL" id="CEG01992.1"/>
    </source>
</evidence>
<keyword evidence="6" id="KW-0539">Nucleus</keyword>
<reference evidence="14" key="3">
    <citation type="submission" date="2017-04" db="EMBL/GenBank/DDBJ databases">
        <title>Population genomics of picophytoplankton unveils novel chromosome hypervariability.</title>
        <authorList>
            <consortium name="DOE Joint Genome Institute"/>
            <person name="Blanc-Mathieu R."/>
            <person name="Krasovec M."/>
            <person name="Hebrard M."/>
            <person name="Yau S."/>
            <person name="Desgranges E."/>
            <person name="Martin J."/>
            <person name="Schackwitz W."/>
            <person name="Kuo A."/>
            <person name="Salin G."/>
            <person name="Donnadieu C."/>
            <person name="Desdevises Y."/>
            <person name="Sanchez-Ferandin S."/>
            <person name="Moreau H."/>
            <person name="Rivals E."/>
            <person name="Grigoriev I.V."/>
            <person name="Grimsley N."/>
            <person name="Eyre-Walker A."/>
            <person name="Piganeau G."/>
        </authorList>
    </citation>
    <scope>NUCLEOTIDE SEQUENCE [LARGE SCALE GENOMIC DNA]</scope>
    <source>
        <strain evidence="14">RCC 1115</strain>
    </source>
</reference>
<gene>
    <name evidence="14" type="ORF">BE221DRAFT_199086</name>
    <name evidence="13" type="ORF">OT_ostta14g00620</name>
</gene>
<evidence type="ECO:0000256" key="7">
    <source>
        <dbReference type="ARBA" id="ARBA00023274"/>
    </source>
</evidence>
<dbReference type="OrthoDB" id="10248812at2759"/>
<proteinExistence type="inferred from homology"/>
<dbReference type="FunCoup" id="A0A096PBF3">
    <property type="interactions" value="1098"/>
</dbReference>
<feature type="domain" description="RNA-binding S4" evidence="11">
    <location>
        <begin position="107"/>
        <end position="172"/>
    </location>
</feature>
<accession>A0A096PBF3</accession>
<evidence type="ECO:0000256" key="10">
    <source>
        <dbReference type="PROSITE-ProRule" id="PRU00182"/>
    </source>
</evidence>
<evidence type="ECO:0000256" key="1">
    <source>
        <dbReference type="ARBA" id="ARBA00004604"/>
    </source>
</evidence>
<dbReference type="FunFam" id="3.10.290.10:FF:000006">
    <property type="entry name" value="U3 small nucleolar ribonucleoprotein IMP3"/>
    <property type="match status" value="1"/>
</dbReference>
<keyword evidence="3" id="KW-0690">Ribosome biogenesis</keyword>
<dbReference type="Pfam" id="PF00163">
    <property type="entry name" value="Ribosomal_S4"/>
    <property type="match status" value="1"/>
</dbReference>